<name>C3Z9R4_BRAFL</name>
<dbReference type="SUPFAM" id="SSF54373">
    <property type="entry name" value="FAD-linked reductases, C-terminal domain"/>
    <property type="match status" value="1"/>
</dbReference>
<protein>
    <recommendedName>
        <fullName evidence="4">Amine oxidase domain-containing protein</fullName>
    </recommendedName>
</protein>
<evidence type="ECO:0000259" key="4">
    <source>
        <dbReference type="Pfam" id="PF01593"/>
    </source>
</evidence>
<dbReference type="SUPFAM" id="SSF51905">
    <property type="entry name" value="FAD/NAD(P)-binding domain"/>
    <property type="match status" value="1"/>
</dbReference>
<reference evidence="5" key="1">
    <citation type="journal article" date="2008" name="Nature">
        <title>The amphioxus genome and the evolution of the chordate karyotype.</title>
        <authorList>
            <consortium name="US DOE Joint Genome Institute (JGI-PGF)"/>
            <person name="Putnam N.H."/>
            <person name="Butts T."/>
            <person name="Ferrier D.E.K."/>
            <person name="Furlong R.F."/>
            <person name="Hellsten U."/>
            <person name="Kawashima T."/>
            <person name="Robinson-Rechavi M."/>
            <person name="Shoguchi E."/>
            <person name="Terry A."/>
            <person name="Yu J.-K."/>
            <person name="Benito-Gutierrez E.L."/>
            <person name="Dubchak I."/>
            <person name="Garcia-Fernandez J."/>
            <person name="Gibson-Brown J.J."/>
            <person name="Grigoriev I.V."/>
            <person name="Horton A.C."/>
            <person name="de Jong P.J."/>
            <person name="Jurka J."/>
            <person name="Kapitonov V.V."/>
            <person name="Kohara Y."/>
            <person name="Kuroki Y."/>
            <person name="Lindquist E."/>
            <person name="Lucas S."/>
            <person name="Osoegawa K."/>
            <person name="Pennacchio L.A."/>
            <person name="Salamov A.A."/>
            <person name="Satou Y."/>
            <person name="Sauka-Spengler T."/>
            <person name="Schmutz J."/>
            <person name="Shin-I T."/>
            <person name="Toyoda A."/>
            <person name="Bronner-Fraser M."/>
            <person name="Fujiyama A."/>
            <person name="Holland L.Z."/>
            <person name="Holland P.W.H."/>
            <person name="Satoh N."/>
            <person name="Rokhsar D.S."/>
        </authorList>
    </citation>
    <scope>NUCLEOTIDE SEQUENCE [LARGE SCALE GENOMIC DNA]</scope>
    <source>
        <strain evidence="5">S238N-H82</strain>
        <tissue evidence="5">Testes</tissue>
    </source>
</reference>
<dbReference type="STRING" id="7739.C3Z9R4"/>
<evidence type="ECO:0000256" key="1">
    <source>
        <dbReference type="ARBA" id="ARBA00022630"/>
    </source>
</evidence>
<evidence type="ECO:0000256" key="2">
    <source>
        <dbReference type="ARBA" id="ARBA00022827"/>
    </source>
</evidence>
<feature type="domain" description="Amine oxidase" evidence="4">
    <location>
        <begin position="142"/>
        <end position="398"/>
    </location>
</feature>
<feature type="signal peptide" evidence="3">
    <location>
        <begin position="1"/>
        <end position="21"/>
    </location>
</feature>
<dbReference type="InParanoid" id="C3Z9R4"/>
<dbReference type="PANTHER" id="PTHR10742">
    <property type="entry name" value="FLAVIN MONOAMINE OXIDASE"/>
    <property type="match status" value="1"/>
</dbReference>
<gene>
    <name evidence="5" type="ORF">BRAFLDRAFT_81216</name>
</gene>
<keyword evidence="1" id="KW-0285">Flavoprotein</keyword>
<dbReference type="GO" id="GO:0016491">
    <property type="term" value="F:oxidoreductase activity"/>
    <property type="evidence" value="ECO:0007669"/>
    <property type="project" value="InterPro"/>
</dbReference>
<dbReference type="InterPro" id="IPR050281">
    <property type="entry name" value="Flavin_monoamine_oxidase"/>
</dbReference>
<keyword evidence="3" id="KW-0732">Signal</keyword>
<feature type="domain" description="Amine oxidase" evidence="4">
    <location>
        <begin position="35"/>
        <end position="101"/>
    </location>
</feature>
<feature type="chain" id="PRO_5002936572" description="Amine oxidase domain-containing protein" evidence="3">
    <location>
        <begin position="22"/>
        <end position="467"/>
    </location>
</feature>
<evidence type="ECO:0000256" key="3">
    <source>
        <dbReference type="SAM" id="SignalP"/>
    </source>
</evidence>
<sequence>MRSLWSTIAVSLLLLLPASIGETVQTKVLVLGAGMAGISAARSLIQSGLTDFVILEGAGRVGGRVLNVPFGGKTIDIGGNWVHGVSDNNPVWAMVKSYNMTGIDAGENTPKKAVEHAIYDTGYGEKPDVSSLLRGELNPTKEMFGSKTYFITDQRGYVYIIEQMAGSFLAENDRRLKLNKTVTTVQWGDHGVIVTTKDGSKYAADYAIVTFSMGVLQDNSIEFVPGLPDWKREAISRVRMAVYTKIYLKFPSKFWDDDANIWYAGERRGYYTVWQNMEAPGLFPSGSHIILVTVVDEEARRVEAQSDQATQAEVMAVLRTMYGAGIPDPTDILVPRWEQDPFFRGSYANWGVGINDEVLHKLQAPVAGRLFFAGDGTGPHFGYLQGAFLEGARVADAIATCVRGGPCEKEYQPPRRGCTCPAAANFDIQATVDDGSCLYTSGGGSIMPFSTSFYLVIFAAFTFNCMV</sequence>
<dbReference type="eggNOG" id="KOG0029">
    <property type="taxonomic scope" value="Eukaryota"/>
</dbReference>
<dbReference type="PANTHER" id="PTHR10742:SF313">
    <property type="entry name" value="AMINE OXIDASE"/>
    <property type="match status" value="1"/>
</dbReference>
<dbReference type="Gene3D" id="3.90.660.10">
    <property type="match status" value="1"/>
</dbReference>
<proteinExistence type="predicted"/>
<dbReference type="Gene3D" id="3.50.50.60">
    <property type="entry name" value="FAD/NAD(P)-binding domain"/>
    <property type="match status" value="1"/>
</dbReference>
<dbReference type="AlphaFoldDB" id="C3Z9R4"/>
<keyword evidence="2" id="KW-0274">FAD</keyword>
<dbReference type="PRINTS" id="PR00420">
    <property type="entry name" value="RNGMNOXGNASE"/>
</dbReference>
<accession>C3Z9R4</accession>
<dbReference type="EMBL" id="GG666600">
    <property type="protein sequence ID" value="EEN50760.1"/>
    <property type="molecule type" value="Genomic_DNA"/>
</dbReference>
<dbReference type="Pfam" id="PF01593">
    <property type="entry name" value="Amino_oxidase"/>
    <property type="match status" value="2"/>
</dbReference>
<dbReference type="InterPro" id="IPR002937">
    <property type="entry name" value="Amino_oxidase"/>
</dbReference>
<dbReference type="InterPro" id="IPR036188">
    <property type="entry name" value="FAD/NAD-bd_sf"/>
</dbReference>
<organism>
    <name type="scientific">Branchiostoma floridae</name>
    <name type="common">Florida lancelet</name>
    <name type="synonym">Amphioxus</name>
    <dbReference type="NCBI Taxonomy" id="7739"/>
    <lineage>
        <taxon>Eukaryota</taxon>
        <taxon>Metazoa</taxon>
        <taxon>Chordata</taxon>
        <taxon>Cephalochordata</taxon>
        <taxon>Leptocardii</taxon>
        <taxon>Amphioxiformes</taxon>
        <taxon>Branchiostomatidae</taxon>
        <taxon>Branchiostoma</taxon>
    </lineage>
</organism>
<evidence type="ECO:0000313" key="5">
    <source>
        <dbReference type="EMBL" id="EEN50760.1"/>
    </source>
</evidence>